<keyword evidence="2" id="KW-1185">Reference proteome</keyword>
<evidence type="ECO:0000313" key="1">
    <source>
        <dbReference type="EMBL" id="CCH02873.1"/>
    </source>
</evidence>
<gene>
    <name evidence="1" type="ORF">FAES_4874</name>
</gene>
<dbReference type="EMBL" id="HE796683">
    <property type="protein sequence ID" value="CCH02873.1"/>
    <property type="molecule type" value="Genomic_DNA"/>
</dbReference>
<reference evidence="1 2" key="1">
    <citation type="journal article" date="2012" name="J. Bacteriol.">
        <title>Genome Sequence of Fibrella aestuarina BUZ 2T, a Filamentous Marine Bacterium.</title>
        <authorList>
            <person name="Filippini M."/>
            <person name="Qi W."/>
            <person name="Blom J."/>
            <person name="Goesmann A."/>
            <person name="Smits T.H."/>
            <person name="Bagheri H.C."/>
        </authorList>
    </citation>
    <scope>NUCLEOTIDE SEQUENCE [LARGE SCALE GENOMIC DNA]</scope>
    <source>
        <strain evidence="2">BUZ 2T</strain>
    </source>
</reference>
<accession>I0KFH0</accession>
<evidence type="ECO:0008006" key="3">
    <source>
        <dbReference type="Google" id="ProtNLM"/>
    </source>
</evidence>
<sequence length="102" mass="11076">MRFGLFTSENGFPDKAKPAQAKSIGATGRTVQATFEVDPGTYALAIYHDVNGNDKIDKKMFGIPTEPYGFSNNVRPRMSAPSYDDCKVVVGEAGKTISIQLK</sequence>
<protein>
    <recommendedName>
        <fullName evidence="3">DUF2141 domain-containing protein</fullName>
    </recommendedName>
</protein>
<dbReference type="InterPro" id="IPR018673">
    <property type="entry name" value="DUF2141"/>
</dbReference>
<dbReference type="Proteomes" id="UP000011058">
    <property type="component" value="Chromosome"/>
</dbReference>
<evidence type="ECO:0000313" key="2">
    <source>
        <dbReference type="Proteomes" id="UP000011058"/>
    </source>
</evidence>
<dbReference type="AlphaFoldDB" id="I0KFH0"/>
<dbReference type="eggNOG" id="COG4704">
    <property type="taxonomic scope" value="Bacteria"/>
</dbReference>
<dbReference type="HOGENOM" id="CLU_125018_2_2_10"/>
<dbReference type="Pfam" id="PF09912">
    <property type="entry name" value="DUF2141"/>
    <property type="match status" value="1"/>
</dbReference>
<proteinExistence type="predicted"/>
<dbReference type="STRING" id="1166018.FAES_4874"/>
<dbReference type="KEGG" id="fae:FAES_4874"/>
<name>I0KFH0_9BACT</name>
<dbReference type="PATRIC" id="fig|1166018.3.peg.1844"/>
<organism evidence="1 2">
    <name type="scientific">Fibrella aestuarina BUZ 2</name>
    <dbReference type="NCBI Taxonomy" id="1166018"/>
    <lineage>
        <taxon>Bacteria</taxon>
        <taxon>Pseudomonadati</taxon>
        <taxon>Bacteroidota</taxon>
        <taxon>Cytophagia</taxon>
        <taxon>Cytophagales</taxon>
        <taxon>Spirosomataceae</taxon>
        <taxon>Fibrella</taxon>
    </lineage>
</organism>